<comment type="similarity">
    <text evidence="1">Belongs to the GSP J family.</text>
</comment>
<evidence type="ECO:0000313" key="6">
    <source>
        <dbReference type="Proteomes" id="UP000019678"/>
    </source>
</evidence>
<dbReference type="AlphaFoldDB" id="A0A017T117"/>
<dbReference type="Proteomes" id="UP000019678">
    <property type="component" value="Unassembled WGS sequence"/>
</dbReference>
<protein>
    <recommendedName>
        <fullName evidence="2">Type II secretion system protein J</fullName>
    </recommendedName>
</protein>
<sequence length="314" mass="34192">MSTPRVLSRRRRRASAARRGEAGLTLVEVLISISILALIGTLIYGAFDGMNRTRRGIGQMSDRYHQGRQALSRVARELQTAFLSRHMPLDQNYLVRKTIFIAEDSSPADRVDFTAFAHRRLMSDAHESDQTEIGFFAVRDPEQRNKLDLVRRESKFIDLEPERGGVVNVLAEDIDSFSLQYFDPMTGEWTDSWDSSQVTGQYDRLPLQVWITLVLRGGPGGQLIKFETKVPIAMQVPLGWADQNPNTSSQSQNGGVQSGNDVNSALNSASQGGLSGGMGNTGNGRVQGGGATRGGGMTGTGMSAGSPSTRGTRQ</sequence>
<evidence type="ECO:0000256" key="2">
    <source>
        <dbReference type="ARBA" id="ARBA00021539"/>
    </source>
</evidence>
<dbReference type="InterPro" id="IPR045584">
    <property type="entry name" value="Pilin-like"/>
</dbReference>
<feature type="compositionally biased region" description="Low complexity" evidence="3">
    <location>
        <begin position="300"/>
        <end position="314"/>
    </location>
</feature>
<dbReference type="Pfam" id="PF11612">
    <property type="entry name" value="T2SSJ"/>
    <property type="match status" value="1"/>
</dbReference>
<evidence type="ECO:0000256" key="3">
    <source>
        <dbReference type="SAM" id="MobiDB-lite"/>
    </source>
</evidence>
<feature type="transmembrane region" description="Helical" evidence="4">
    <location>
        <begin position="21"/>
        <end position="47"/>
    </location>
</feature>
<dbReference type="SUPFAM" id="SSF54523">
    <property type="entry name" value="Pili subunits"/>
    <property type="match status" value="1"/>
</dbReference>
<dbReference type="PROSITE" id="PS00409">
    <property type="entry name" value="PROKAR_NTER_METHYL"/>
    <property type="match status" value="1"/>
</dbReference>
<dbReference type="InterPro" id="IPR010055">
    <property type="entry name" value="T2SS_protein-GspJ"/>
</dbReference>
<dbReference type="InterPro" id="IPR012902">
    <property type="entry name" value="N_methyl_site"/>
</dbReference>
<accession>A0A017T117</accession>
<dbReference type="eggNOG" id="COG4795">
    <property type="taxonomic scope" value="Bacteria"/>
</dbReference>
<evidence type="ECO:0000256" key="1">
    <source>
        <dbReference type="ARBA" id="ARBA00011084"/>
    </source>
</evidence>
<dbReference type="RefSeq" id="WP_081865362.1">
    <property type="nucleotide sequence ID" value="NZ_ASRX01000053.1"/>
</dbReference>
<dbReference type="NCBIfam" id="TIGR02532">
    <property type="entry name" value="IV_pilin_GFxxxE"/>
    <property type="match status" value="1"/>
</dbReference>
<keyword evidence="6" id="KW-1185">Reference proteome</keyword>
<gene>
    <name evidence="5" type="ORF">CAP_6341</name>
</gene>
<dbReference type="STRING" id="1192034.CAP_6341"/>
<evidence type="ECO:0000256" key="4">
    <source>
        <dbReference type="SAM" id="Phobius"/>
    </source>
</evidence>
<comment type="caution">
    <text evidence="5">The sequence shown here is derived from an EMBL/GenBank/DDBJ whole genome shotgun (WGS) entry which is preliminary data.</text>
</comment>
<reference evidence="5 6" key="1">
    <citation type="submission" date="2013-05" db="EMBL/GenBank/DDBJ databases">
        <title>Genome assembly of Chondromyces apiculatus DSM 436.</title>
        <authorList>
            <person name="Sharma G."/>
            <person name="Khatri I."/>
            <person name="Kaur C."/>
            <person name="Mayilraj S."/>
            <person name="Subramanian S."/>
        </authorList>
    </citation>
    <scope>NUCLEOTIDE SEQUENCE [LARGE SCALE GENOMIC DNA]</scope>
    <source>
        <strain evidence="5 6">DSM 436</strain>
    </source>
</reference>
<keyword evidence="4" id="KW-1133">Transmembrane helix</keyword>
<evidence type="ECO:0000313" key="5">
    <source>
        <dbReference type="EMBL" id="EYF02918.1"/>
    </source>
</evidence>
<dbReference type="Pfam" id="PF07963">
    <property type="entry name" value="N_methyl"/>
    <property type="match status" value="1"/>
</dbReference>
<dbReference type="GO" id="GO:0015628">
    <property type="term" value="P:protein secretion by the type II secretion system"/>
    <property type="evidence" value="ECO:0007669"/>
    <property type="project" value="InterPro"/>
</dbReference>
<dbReference type="GO" id="GO:0015627">
    <property type="term" value="C:type II protein secretion system complex"/>
    <property type="evidence" value="ECO:0007669"/>
    <property type="project" value="InterPro"/>
</dbReference>
<organism evidence="5 6">
    <name type="scientific">Chondromyces apiculatus DSM 436</name>
    <dbReference type="NCBI Taxonomy" id="1192034"/>
    <lineage>
        <taxon>Bacteria</taxon>
        <taxon>Pseudomonadati</taxon>
        <taxon>Myxococcota</taxon>
        <taxon>Polyangia</taxon>
        <taxon>Polyangiales</taxon>
        <taxon>Polyangiaceae</taxon>
        <taxon>Chondromyces</taxon>
    </lineage>
</organism>
<feature type="compositionally biased region" description="Gly residues" evidence="3">
    <location>
        <begin position="273"/>
        <end position="299"/>
    </location>
</feature>
<name>A0A017T117_9BACT</name>
<dbReference type="EMBL" id="ASRX01000053">
    <property type="protein sequence ID" value="EYF02918.1"/>
    <property type="molecule type" value="Genomic_DNA"/>
</dbReference>
<proteinExistence type="inferred from homology"/>
<keyword evidence="4" id="KW-0472">Membrane</keyword>
<keyword evidence="4" id="KW-0812">Transmembrane</keyword>
<feature type="region of interest" description="Disordered" evidence="3">
    <location>
        <begin position="241"/>
        <end position="314"/>
    </location>
</feature>
<feature type="compositionally biased region" description="Low complexity" evidence="3">
    <location>
        <begin position="246"/>
        <end position="260"/>
    </location>
</feature>